<accession>A0A8X7Y0N7</accession>
<dbReference type="AlphaFoldDB" id="A0A8X7Y0N7"/>
<organism evidence="2 3">
    <name type="scientific">Populus tomentosa</name>
    <name type="common">Chinese white poplar</name>
    <dbReference type="NCBI Taxonomy" id="118781"/>
    <lineage>
        <taxon>Eukaryota</taxon>
        <taxon>Viridiplantae</taxon>
        <taxon>Streptophyta</taxon>
        <taxon>Embryophyta</taxon>
        <taxon>Tracheophyta</taxon>
        <taxon>Spermatophyta</taxon>
        <taxon>Magnoliopsida</taxon>
        <taxon>eudicotyledons</taxon>
        <taxon>Gunneridae</taxon>
        <taxon>Pentapetalae</taxon>
        <taxon>rosids</taxon>
        <taxon>fabids</taxon>
        <taxon>Malpighiales</taxon>
        <taxon>Salicaceae</taxon>
        <taxon>Saliceae</taxon>
        <taxon>Populus</taxon>
    </lineage>
</organism>
<dbReference type="Pfam" id="PF15365">
    <property type="entry name" value="PNRC"/>
    <property type="match status" value="1"/>
</dbReference>
<dbReference type="Proteomes" id="UP000886885">
    <property type="component" value="Chromosome 18A"/>
</dbReference>
<dbReference type="PANTHER" id="PTHR33670">
    <property type="entry name" value="SPLICING FACTOR, PROLINE- AND GLUTAMINE-RICH-LIKE"/>
    <property type="match status" value="1"/>
</dbReference>
<evidence type="ECO:0000313" key="2">
    <source>
        <dbReference type="EMBL" id="KAG6740297.1"/>
    </source>
</evidence>
<comment type="caution">
    <text evidence="2">The sequence shown here is derived from an EMBL/GenBank/DDBJ whole genome shotgun (WGS) entry which is preliminary data.</text>
</comment>
<proteinExistence type="predicted"/>
<reference evidence="2" key="1">
    <citation type="journal article" date="2020" name="bioRxiv">
        <title>Hybrid origin of Populus tomentosa Carr. identified through genome sequencing and phylogenomic analysis.</title>
        <authorList>
            <person name="An X."/>
            <person name="Gao K."/>
            <person name="Chen Z."/>
            <person name="Li J."/>
            <person name="Yang X."/>
            <person name="Yang X."/>
            <person name="Zhou J."/>
            <person name="Guo T."/>
            <person name="Zhao T."/>
            <person name="Huang S."/>
            <person name="Miao D."/>
            <person name="Khan W.U."/>
            <person name="Rao P."/>
            <person name="Ye M."/>
            <person name="Lei B."/>
            <person name="Liao W."/>
            <person name="Wang J."/>
            <person name="Ji L."/>
            <person name="Li Y."/>
            <person name="Guo B."/>
            <person name="Mustafa N.S."/>
            <person name="Li S."/>
            <person name="Yun Q."/>
            <person name="Keller S.R."/>
            <person name="Mao J."/>
            <person name="Zhang R."/>
            <person name="Strauss S.H."/>
        </authorList>
    </citation>
    <scope>NUCLEOTIDE SEQUENCE</scope>
    <source>
        <strain evidence="2">GM15</strain>
        <tissue evidence="2">Leaf</tissue>
    </source>
</reference>
<dbReference type="InterPro" id="IPR028322">
    <property type="entry name" value="PNRC-like_rgn"/>
</dbReference>
<sequence>MGVLVVNPQDCLKNPLQSQPQRTRFTRNPNPNNPRPNRAQPNRRKRSPNSPPPPRGAVPKNNNSNLVMGQVKILKRGKEDLIEPGKKDETPRGSHNTEAVKSEDLGFVSTDMLDPDTVLVPTQVQLTESMHIVNGFYAGSAFITSPPPSSLPLPGFFTKKTDNPVAVDASSELMKLLGLSLWDLKTEDYDVDGVLFFDVLHSIVPYFFKGRNRIA</sequence>
<dbReference type="OrthoDB" id="1113087at2759"/>
<feature type="compositionally biased region" description="Basic and acidic residues" evidence="1">
    <location>
        <begin position="76"/>
        <end position="92"/>
    </location>
</feature>
<keyword evidence="3" id="KW-1185">Reference proteome</keyword>
<feature type="region of interest" description="Disordered" evidence="1">
    <location>
        <begin position="1"/>
        <end position="97"/>
    </location>
</feature>
<feature type="compositionally biased region" description="Low complexity" evidence="1">
    <location>
        <begin position="20"/>
        <end position="40"/>
    </location>
</feature>
<name>A0A8X7Y0N7_POPTO</name>
<dbReference type="EMBL" id="JAAWWB010000035">
    <property type="protein sequence ID" value="KAG6740297.1"/>
    <property type="molecule type" value="Genomic_DNA"/>
</dbReference>
<evidence type="ECO:0000313" key="3">
    <source>
        <dbReference type="Proteomes" id="UP000886885"/>
    </source>
</evidence>
<gene>
    <name evidence="2" type="ORF">POTOM_055743</name>
</gene>
<dbReference type="GO" id="GO:0016071">
    <property type="term" value="P:mRNA metabolic process"/>
    <property type="evidence" value="ECO:0007669"/>
    <property type="project" value="UniProtKB-ARBA"/>
</dbReference>
<dbReference type="PANTHER" id="PTHR33670:SF17">
    <property type="entry name" value="ANTHER-SPECIFIC PROLINE-RICH PROTEIN APG"/>
    <property type="match status" value="1"/>
</dbReference>
<protein>
    <submittedName>
        <fullName evidence="2">Uncharacterized protein</fullName>
    </submittedName>
</protein>
<evidence type="ECO:0000256" key="1">
    <source>
        <dbReference type="SAM" id="MobiDB-lite"/>
    </source>
</evidence>